<evidence type="ECO:0000256" key="9">
    <source>
        <dbReference type="ARBA" id="ARBA00034808"/>
    </source>
</evidence>
<dbReference type="GO" id="GO:0043138">
    <property type="term" value="F:3'-5' DNA helicase activity"/>
    <property type="evidence" value="ECO:0007669"/>
    <property type="project" value="UniProtKB-EC"/>
</dbReference>
<keyword evidence="7" id="KW-0413">Isomerase</keyword>
<feature type="binding site" evidence="11">
    <location>
        <begin position="132"/>
        <end position="139"/>
    </location>
    <ligand>
        <name>ATP</name>
        <dbReference type="ChEBI" id="CHEBI:30616"/>
    </ligand>
</feature>
<dbReference type="EC" id="5.6.2.4" evidence="9"/>
<dbReference type="Pfam" id="PF13361">
    <property type="entry name" value="UvrD_C"/>
    <property type="match status" value="1"/>
</dbReference>
<dbReference type="GO" id="GO:0000725">
    <property type="term" value="P:recombinational repair"/>
    <property type="evidence" value="ECO:0007669"/>
    <property type="project" value="TreeGrafter"/>
</dbReference>
<dbReference type="PANTHER" id="PTHR11070:SF2">
    <property type="entry name" value="ATP-DEPENDENT DNA HELICASE SRS2"/>
    <property type="match status" value="1"/>
</dbReference>
<dbReference type="CDD" id="cd17932">
    <property type="entry name" value="DEXQc_UvrD"/>
    <property type="match status" value="1"/>
</dbReference>
<dbReference type="AlphaFoldDB" id="A0A841ZBH6"/>
<keyword evidence="4 11" id="KW-0347">Helicase</keyword>
<name>A0A841ZBH6_9LIST</name>
<dbReference type="Gene3D" id="1.10.10.160">
    <property type="match status" value="1"/>
</dbReference>
<feature type="domain" description="UvrD-like helicase ATP-binding" evidence="12">
    <location>
        <begin position="111"/>
        <end position="416"/>
    </location>
</feature>
<protein>
    <recommendedName>
        <fullName evidence="9">DNA 3'-5' helicase</fullName>
        <ecNumber evidence="9">5.6.2.4</ecNumber>
    </recommendedName>
</protein>
<dbReference type="SUPFAM" id="SSF52540">
    <property type="entry name" value="P-loop containing nucleoside triphosphate hydrolases"/>
    <property type="match status" value="1"/>
</dbReference>
<evidence type="ECO:0000256" key="3">
    <source>
        <dbReference type="ARBA" id="ARBA00022801"/>
    </source>
</evidence>
<dbReference type="Gene3D" id="3.40.50.300">
    <property type="entry name" value="P-loop containing nucleotide triphosphate hydrolases"/>
    <property type="match status" value="3"/>
</dbReference>
<reference evidence="13 14" key="1">
    <citation type="submission" date="2020-03" db="EMBL/GenBank/DDBJ databases">
        <title>Soil Listeria distribution.</title>
        <authorList>
            <person name="Liao J."/>
            <person name="Wiedmann M."/>
        </authorList>
    </citation>
    <scope>NUCLEOTIDE SEQUENCE [LARGE SCALE GENOMIC DNA]</scope>
    <source>
        <strain evidence="13 14">FSL L7-1523</strain>
    </source>
</reference>
<proteinExistence type="inferred from homology"/>
<dbReference type="InterPro" id="IPR014017">
    <property type="entry name" value="DNA_helicase_UvrD-like_C"/>
</dbReference>
<sequence>MSKVFGGAIINWLFSRSDEKTLLDNKISWLETTNEDLSEQILVLKKEIGTLQQDQISIKKEQENLSLVVDGYKNRFGNIKLANNSNSGIVGVADADANVFHHLVSLNGGNNFNEDQVNAIRFDMKTHLRIIAGAGSGKTQTICAKAAYLVLKEKVRERSIVMCTFSTKAKQEMEERVTEFLGGNSQIGVLTFHGWFQKEYNSLIQKYPYLESYGIAGEIPKKDSEKENHEQILSRLIKQFSLYNFDKYEDKNIKDRISYWKNMGYADCDMISFIERHFDDKEILKERQLSVVFSEMLSELEKIKRETRVINFDDMLFNLKCVLENDSNALQMIQSKYKYIFIDEFQDINPLQKQVIELICPPDFKGSVANSTKLIIVGDDDQSIYFFRGAEPRYIKEFDTQYNQTSIELMTNYRSIAPVVHAGNTLITNNKEDRIQKSMVPHKNNKGDCYVKVFHDEQQEANWIANQVLKLAVAEKSFQDQIEKPNFTETIMLYPNKNQLKSMIIALQEKGIPFVTKVEDDLLGVFGINFFKQTFNQLMDIINAEPEELKKEYFKQFIKNICGYYYIPFAKSTSFVSSNANCYPDKIAEFICSSNKYMKQSEATPIKEVFEGIETFMTTNDLDIKSFVIWLVKTPKVKKELIDEEKDWLLKEMNNVSTLQELISKYKVAVKLKEDMSDKLKDYDQNNYNALCLQTIHSSKGLGYKNVFVKGIYKNSLPDYRAVEKNTVNLQPLIEQASPPTTMEEQRRLMYVAFTRAKENLYVTYPRAVNDKPTIVSQFIKESNIEVIA</sequence>
<dbReference type="GO" id="GO:0005524">
    <property type="term" value="F:ATP binding"/>
    <property type="evidence" value="ECO:0007669"/>
    <property type="project" value="UniProtKB-UniRule"/>
</dbReference>
<gene>
    <name evidence="13" type="ORF">HB943_14645</name>
</gene>
<evidence type="ECO:0000256" key="7">
    <source>
        <dbReference type="ARBA" id="ARBA00023235"/>
    </source>
</evidence>
<evidence type="ECO:0000256" key="1">
    <source>
        <dbReference type="ARBA" id="ARBA00009922"/>
    </source>
</evidence>
<evidence type="ECO:0000256" key="2">
    <source>
        <dbReference type="ARBA" id="ARBA00022741"/>
    </source>
</evidence>
<dbReference type="EMBL" id="JAARRL010000031">
    <property type="protein sequence ID" value="MBC1501837.1"/>
    <property type="molecule type" value="Genomic_DNA"/>
</dbReference>
<dbReference type="GO" id="GO:0003677">
    <property type="term" value="F:DNA binding"/>
    <property type="evidence" value="ECO:0007669"/>
    <property type="project" value="UniProtKB-KW"/>
</dbReference>
<dbReference type="InterPro" id="IPR013986">
    <property type="entry name" value="DExx_box_DNA_helicase_dom_sf"/>
</dbReference>
<dbReference type="InterPro" id="IPR014016">
    <property type="entry name" value="UvrD-like_ATP-bd"/>
</dbReference>
<evidence type="ECO:0000256" key="4">
    <source>
        <dbReference type="ARBA" id="ARBA00022806"/>
    </source>
</evidence>
<accession>A0A841ZBH6</accession>
<comment type="catalytic activity">
    <reaction evidence="8">
        <text>Couples ATP hydrolysis with the unwinding of duplex DNA by translocating in the 3'-5' direction.</text>
        <dbReference type="EC" id="5.6.2.4"/>
    </reaction>
</comment>
<keyword evidence="6" id="KW-0238">DNA-binding</keyword>
<keyword evidence="2 11" id="KW-0547">Nucleotide-binding</keyword>
<dbReference type="RefSeq" id="WP_185427245.1">
    <property type="nucleotide sequence ID" value="NZ_JAARRL010000031.1"/>
</dbReference>
<evidence type="ECO:0000256" key="5">
    <source>
        <dbReference type="ARBA" id="ARBA00022840"/>
    </source>
</evidence>
<evidence type="ECO:0000256" key="8">
    <source>
        <dbReference type="ARBA" id="ARBA00034617"/>
    </source>
</evidence>
<dbReference type="PROSITE" id="PS51198">
    <property type="entry name" value="UVRD_HELICASE_ATP_BIND"/>
    <property type="match status" value="1"/>
</dbReference>
<keyword evidence="3 11" id="KW-0378">Hydrolase</keyword>
<comment type="caution">
    <text evidence="13">The sequence shown here is derived from an EMBL/GenBank/DDBJ whole genome shotgun (WGS) entry which is preliminary data.</text>
</comment>
<comment type="similarity">
    <text evidence="1">Belongs to the helicase family. UvrD subfamily.</text>
</comment>
<evidence type="ECO:0000313" key="13">
    <source>
        <dbReference type="EMBL" id="MBC1501837.1"/>
    </source>
</evidence>
<evidence type="ECO:0000259" key="12">
    <source>
        <dbReference type="PROSITE" id="PS51198"/>
    </source>
</evidence>
<dbReference type="InterPro" id="IPR027417">
    <property type="entry name" value="P-loop_NTPase"/>
</dbReference>
<dbReference type="Pfam" id="PF00580">
    <property type="entry name" value="UvrD-helicase"/>
    <property type="match status" value="1"/>
</dbReference>
<organism evidence="13 14">
    <name type="scientific">Listeria weihenstephanensis</name>
    <dbReference type="NCBI Taxonomy" id="1006155"/>
    <lineage>
        <taxon>Bacteria</taxon>
        <taxon>Bacillati</taxon>
        <taxon>Bacillota</taxon>
        <taxon>Bacilli</taxon>
        <taxon>Bacillales</taxon>
        <taxon>Listeriaceae</taxon>
        <taxon>Listeria</taxon>
    </lineage>
</organism>
<evidence type="ECO:0000313" key="14">
    <source>
        <dbReference type="Proteomes" id="UP000564536"/>
    </source>
</evidence>
<dbReference type="InterPro" id="IPR000212">
    <property type="entry name" value="DNA_helicase_UvrD/REP"/>
</dbReference>
<keyword evidence="5 11" id="KW-0067">ATP-binding</keyword>
<evidence type="ECO:0000256" key="11">
    <source>
        <dbReference type="PROSITE-ProRule" id="PRU00560"/>
    </source>
</evidence>
<comment type="catalytic activity">
    <reaction evidence="10">
        <text>ATP + H2O = ADP + phosphate + H(+)</text>
        <dbReference type="Rhea" id="RHEA:13065"/>
        <dbReference type="ChEBI" id="CHEBI:15377"/>
        <dbReference type="ChEBI" id="CHEBI:15378"/>
        <dbReference type="ChEBI" id="CHEBI:30616"/>
        <dbReference type="ChEBI" id="CHEBI:43474"/>
        <dbReference type="ChEBI" id="CHEBI:456216"/>
        <dbReference type="EC" id="5.6.2.4"/>
    </reaction>
</comment>
<dbReference type="GO" id="GO:0016787">
    <property type="term" value="F:hydrolase activity"/>
    <property type="evidence" value="ECO:0007669"/>
    <property type="project" value="UniProtKB-UniRule"/>
</dbReference>
<evidence type="ECO:0000256" key="6">
    <source>
        <dbReference type="ARBA" id="ARBA00023125"/>
    </source>
</evidence>
<dbReference type="Proteomes" id="UP000564536">
    <property type="component" value="Unassembled WGS sequence"/>
</dbReference>
<evidence type="ECO:0000256" key="10">
    <source>
        <dbReference type="ARBA" id="ARBA00048988"/>
    </source>
</evidence>
<dbReference type="PANTHER" id="PTHR11070">
    <property type="entry name" value="UVRD / RECB / PCRA DNA HELICASE FAMILY MEMBER"/>
    <property type="match status" value="1"/>
</dbReference>